<keyword evidence="6 7" id="KW-0472">Membrane</keyword>
<evidence type="ECO:0000256" key="5">
    <source>
        <dbReference type="ARBA" id="ARBA00022989"/>
    </source>
</evidence>
<dbReference type="AlphaFoldDB" id="A0A8J9STV0"/>
<keyword evidence="5 7" id="KW-1133">Transmembrane helix</keyword>
<reference evidence="10" key="1">
    <citation type="submission" date="2022-02" db="EMBL/GenBank/DDBJ databases">
        <authorList>
            <person name="Giguere J D."/>
        </authorList>
    </citation>
    <scope>NUCLEOTIDE SEQUENCE</scope>
    <source>
        <strain evidence="10">CCAP 1055/1</strain>
    </source>
</reference>
<feature type="domain" description="GOLD" evidence="9">
    <location>
        <begin position="19"/>
        <end position="235"/>
    </location>
</feature>
<sequence>MVLWWWSVWAGTLVVDGARWILTLDAYDEECFLLRTPTTHSSRRRNPPQLVLTGDYGLIDDVSADPLLLYVTQGSDERVIYQTRGRPSDTFRLPVQLKEQYWLCIQNSSHGPEDHHLEEPEHEDGRTRRVGLAYRLEYDHNQHDNDDDDDNNNNHHRLPQEVQSHADEWRTQSGDIHDQFRNLQSHHEYLKVRESNHRALAEHNFSAVLIWTLAEAGVVLTVACAQILYLRRFLERQNSRMY</sequence>
<gene>
    <name evidence="10" type="ORF">PTTT1_LOCUS17216</name>
</gene>
<evidence type="ECO:0000256" key="3">
    <source>
        <dbReference type="ARBA" id="ARBA00022692"/>
    </source>
</evidence>
<keyword evidence="4 8" id="KW-0732">Signal</keyword>
<comment type="similarity">
    <text evidence="2">Belongs to the EMP24/GP25L family.</text>
</comment>
<evidence type="ECO:0000256" key="7">
    <source>
        <dbReference type="SAM" id="Phobius"/>
    </source>
</evidence>
<feature type="transmembrane region" description="Helical" evidence="7">
    <location>
        <begin position="208"/>
        <end position="230"/>
    </location>
</feature>
<evidence type="ECO:0000256" key="4">
    <source>
        <dbReference type="ARBA" id="ARBA00022729"/>
    </source>
</evidence>
<evidence type="ECO:0000313" key="10">
    <source>
        <dbReference type="EMBL" id="CAG9281676.1"/>
    </source>
</evidence>
<dbReference type="InterPro" id="IPR015720">
    <property type="entry name" value="Emp24-like"/>
</dbReference>
<evidence type="ECO:0000256" key="1">
    <source>
        <dbReference type="ARBA" id="ARBA00004479"/>
    </source>
</evidence>
<feature type="chain" id="PRO_5035435138" description="GOLD domain-containing protein" evidence="8">
    <location>
        <begin position="18"/>
        <end position="242"/>
    </location>
</feature>
<keyword evidence="3 7" id="KW-0812">Transmembrane</keyword>
<dbReference type="Proteomes" id="UP000836788">
    <property type="component" value="Chromosome 15"/>
</dbReference>
<evidence type="ECO:0000256" key="2">
    <source>
        <dbReference type="ARBA" id="ARBA00007104"/>
    </source>
</evidence>
<protein>
    <recommendedName>
        <fullName evidence="9">GOLD domain-containing protein</fullName>
    </recommendedName>
</protein>
<name>A0A8J9STV0_PHATR</name>
<dbReference type="GO" id="GO:0016020">
    <property type="term" value="C:membrane"/>
    <property type="evidence" value="ECO:0007669"/>
    <property type="project" value="UniProtKB-SubCell"/>
</dbReference>
<dbReference type="PANTHER" id="PTHR22811">
    <property type="entry name" value="TRANSMEMBRANE EMP24 DOMAIN-CONTAINING PROTEIN"/>
    <property type="match status" value="1"/>
</dbReference>
<accession>A0A8J9STV0</accession>
<dbReference type="EMBL" id="OU594956">
    <property type="protein sequence ID" value="CAG9281676.1"/>
    <property type="molecule type" value="Genomic_DNA"/>
</dbReference>
<dbReference type="Pfam" id="PF01105">
    <property type="entry name" value="EMP24_GP25L"/>
    <property type="match status" value="1"/>
</dbReference>
<organism evidence="10">
    <name type="scientific">Phaeodactylum tricornutum</name>
    <name type="common">Diatom</name>
    <dbReference type="NCBI Taxonomy" id="2850"/>
    <lineage>
        <taxon>Eukaryota</taxon>
        <taxon>Sar</taxon>
        <taxon>Stramenopiles</taxon>
        <taxon>Ochrophyta</taxon>
        <taxon>Bacillariophyta</taxon>
        <taxon>Bacillariophyceae</taxon>
        <taxon>Bacillariophycidae</taxon>
        <taxon>Naviculales</taxon>
        <taxon>Phaeodactylaceae</taxon>
        <taxon>Phaeodactylum</taxon>
    </lineage>
</organism>
<feature type="signal peptide" evidence="8">
    <location>
        <begin position="1"/>
        <end position="17"/>
    </location>
</feature>
<evidence type="ECO:0000259" key="9">
    <source>
        <dbReference type="SMART" id="SM01190"/>
    </source>
</evidence>
<evidence type="ECO:0000256" key="6">
    <source>
        <dbReference type="ARBA" id="ARBA00023136"/>
    </source>
</evidence>
<evidence type="ECO:0000256" key="8">
    <source>
        <dbReference type="SAM" id="SignalP"/>
    </source>
</evidence>
<proteinExistence type="inferred from homology"/>
<dbReference type="InterPro" id="IPR009038">
    <property type="entry name" value="GOLD_dom"/>
</dbReference>
<dbReference type="SMART" id="SM01190">
    <property type="entry name" value="EMP24_GP25L"/>
    <property type="match status" value="1"/>
</dbReference>
<comment type="subcellular location">
    <subcellularLocation>
        <location evidence="1">Membrane</location>
        <topology evidence="1">Single-pass type I membrane protein</topology>
    </subcellularLocation>
</comment>